<dbReference type="PATRIC" id="fig|1706435.3.peg.15"/>
<gene>
    <name evidence="3" type="ORF">AN188_00763</name>
    <name evidence="4" type="ORF">APG09_00015</name>
</gene>
<dbReference type="InterPro" id="IPR023472">
    <property type="entry name" value="Uncharacterised_MJ0810"/>
</dbReference>
<feature type="domain" description="AMMECR1" evidence="2">
    <location>
        <begin position="5"/>
        <end position="196"/>
    </location>
</feature>
<name>A0A150JP02_9EURY</name>
<evidence type="ECO:0000313" key="3">
    <source>
        <dbReference type="EMBL" id="KYC54724.1"/>
    </source>
</evidence>
<dbReference type="PATRIC" id="fig|1706433.3.peg.765"/>
<evidence type="ECO:0000313" key="5">
    <source>
        <dbReference type="Proteomes" id="UP000092420"/>
    </source>
</evidence>
<evidence type="ECO:0000256" key="1">
    <source>
        <dbReference type="HAMAP-Rule" id="MF_00645"/>
    </source>
</evidence>
<dbReference type="InterPro" id="IPR023473">
    <property type="entry name" value="AMMECR1"/>
</dbReference>
<dbReference type="Gene3D" id="3.30.700.20">
    <property type="entry name" value="Hypothetical protein ph0010, domain 1"/>
    <property type="match status" value="1"/>
</dbReference>
<dbReference type="Pfam" id="PF01871">
    <property type="entry name" value="AMMECR1"/>
    <property type="match status" value="1"/>
</dbReference>
<reference evidence="4 5" key="1">
    <citation type="journal article" date="2016" name="ISME J.">
        <title>Chasing the elusive Euryarchaeota class WSA2: genomes reveal a uniquely fastidious methyl-reducing methanogen.</title>
        <authorList>
            <person name="Nobu M.K."/>
            <person name="Narihiro T."/>
            <person name="Kuroda K."/>
            <person name="Mei R."/>
            <person name="Liu W.T."/>
        </authorList>
    </citation>
    <scope>NUCLEOTIDE SEQUENCE [LARGE SCALE GENOMIC DNA]</scope>
    <source>
        <strain evidence="3">ADurb1013_Bin02101</strain>
        <strain evidence="4">ADurb1213_Bin02801</strain>
    </source>
</reference>
<dbReference type="Proteomes" id="UP000092420">
    <property type="component" value="Unassembled WGS sequence"/>
</dbReference>
<dbReference type="InterPro" id="IPR036071">
    <property type="entry name" value="AMMECR1_dom_sf"/>
</dbReference>
<dbReference type="NCBIfam" id="TIGR04335">
    <property type="entry name" value="AmmeMemoSam_A"/>
    <property type="match status" value="1"/>
</dbReference>
<dbReference type="AlphaFoldDB" id="A0A150JP02"/>
<dbReference type="InterPro" id="IPR027485">
    <property type="entry name" value="AMMECR1_N"/>
</dbReference>
<dbReference type="EMBL" id="LNJE01000001">
    <property type="protein sequence ID" value="KYC58544.1"/>
    <property type="molecule type" value="Genomic_DNA"/>
</dbReference>
<organism evidence="4">
    <name type="scientific">Candidatus Methanofastidiosum methylothiophilum</name>
    <dbReference type="NCBI Taxonomy" id="1705564"/>
    <lineage>
        <taxon>Archaea</taxon>
        <taxon>Methanobacteriati</taxon>
        <taxon>Methanobacteriota</taxon>
        <taxon>Stenosarchaea group</taxon>
        <taxon>Candidatus Methanofastidiosia</taxon>
        <taxon>Candidatus Methanofastidiosales</taxon>
        <taxon>Candidatus Methanofastidiosaceae</taxon>
        <taxon>Candidatus Methanofastidiosum</taxon>
    </lineage>
</organism>
<dbReference type="InterPro" id="IPR002733">
    <property type="entry name" value="AMMECR1_domain"/>
</dbReference>
<evidence type="ECO:0000259" key="2">
    <source>
        <dbReference type="PROSITE" id="PS51112"/>
    </source>
</evidence>
<comment type="caution">
    <text evidence="4">The sequence shown here is derived from an EMBL/GenBank/DDBJ whole genome shotgun (WGS) entry which is preliminary data.</text>
</comment>
<dbReference type="EMBL" id="LNJB01000008">
    <property type="protein sequence ID" value="KYC54724.1"/>
    <property type="molecule type" value="Genomic_DNA"/>
</dbReference>
<proteinExistence type="inferred from homology"/>
<dbReference type="PROSITE" id="PS51112">
    <property type="entry name" value="AMMECR1"/>
    <property type="match status" value="1"/>
</dbReference>
<dbReference type="NCBIfam" id="TIGR00296">
    <property type="entry name" value="TIGR00296 family protein"/>
    <property type="match status" value="1"/>
</dbReference>
<accession>A0A150JP02</accession>
<dbReference type="SUPFAM" id="SSF143447">
    <property type="entry name" value="AMMECR1-like"/>
    <property type="match status" value="1"/>
</dbReference>
<dbReference type="PANTHER" id="PTHR13016">
    <property type="entry name" value="AMMECR1 HOMOLOG"/>
    <property type="match status" value="1"/>
</dbReference>
<accession>A0A150JCS9</accession>
<dbReference type="HAMAP" id="MF_00645">
    <property type="entry name" value="AMMECR1"/>
    <property type="match status" value="1"/>
</dbReference>
<dbReference type="PANTHER" id="PTHR13016:SF0">
    <property type="entry name" value="AMME SYNDROME CANDIDATE GENE 1 PROTEIN"/>
    <property type="match status" value="1"/>
</dbReference>
<evidence type="ECO:0000313" key="4">
    <source>
        <dbReference type="EMBL" id="KYC58544.1"/>
    </source>
</evidence>
<dbReference type="Gene3D" id="3.30.1490.150">
    <property type="entry name" value="Hypothetical protein ph0010, domain 2"/>
    <property type="match status" value="1"/>
</dbReference>
<protein>
    <recommendedName>
        <fullName evidence="1">Protein AN188_00763</fullName>
    </recommendedName>
</protein>
<dbReference type="InterPro" id="IPR027623">
    <property type="entry name" value="AmmeMemoSam_A"/>
</dbReference>
<sequence length="201" mass="22903">MYKLEEGKKLVFFARKNIESYLNTRKNIPIQDIPESFKVNCGVFVTLHTYPKYSLRGCIGYPEPVLPLIDALLDASVSSATRDPRFPKVRPDELKNLIVEVTVLTPPKLIQVPNVEKYPSEIEVGRDGLIVELGYRKGLLLPQVPVEEKWDSEDFLCHTCNKAGLPLDCWMDKNVKVYKFQGQIFSETKPGGEVIEKNFTE</sequence>
<accession>A0A150JFN7</accession>